<evidence type="ECO:0000313" key="3">
    <source>
        <dbReference type="EMBL" id="KAH6593087.1"/>
    </source>
</evidence>
<dbReference type="Proteomes" id="UP001648503">
    <property type="component" value="Unassembled WGS sequence"/>
</dbReference>
<evidence type="ECO:0000259" key="2">
    <source>
        <dbReference type="Pfam" id="PF08242"/>
    </source>
</evidence>
<feature type="domain" description="Methyltransferase type 12" evidence="2">
    <location>
        <begin position="105"/>
        <end position="226"/>
    </location>
</feature>
<accession>A0ABQ8F6I7</accession>
<feature type="region of interest" description="Disordered" evidence="1">
    <location>
        <begin position="265"/>
        <end position="291"/>
    </location>
</feature>
<comment type="caution">
    <text evidence="3">The sequence shown here is derived from an EMBL/GenBank/DDBJ whole genome shotgun (WGS) entry which is preliminary data.</text>
</comment>
<feature type="region of interest" description="Disordered" evidence="1">
    <location>
        <begin position="62"/>
        <end position="93"/>
    </location>
</feature>
<evidence type="ECO:0000256" key="1">
    <source>
        <dbReference type="SAM" id="MobiDB-lite"/>
    </source>
</evidence>
<reference evidence="3 4" key="1">
    <citation type="submission" date="2021-02" db="EMBL/GenBank/DDBJ databases">
        <title>Variation within the Batrachochytrium salamandrivorans European outbreak.</title>
        <authorList>
            <person name="Kelly M."/>
            <person name="Pasmans F."/>
            <person name="Shea T.P."/>
            <person name="Munoz J.F."/>
            <person name="Carranza S."/>
            <person name="Cuomo C.A."/>
            <person name="Martel A."/>
        </authorList>
    </citation>
    <scope>NUCLEOTIDE SEQUENCE [LARGE SCALE GENOMIC DNA]</scope>
    <source>
        <strain evidence="3 4">AMFP18/2</strain>
    </source>
</reference>
<dbReference type="InterPro" id="IPR013217">
    <property type="entry name" value="Methyltransf_12"/>
</dbReference>
<dbReference type="SUPFAM" id="SSF53335">
    <property type="entry name" value="S-adenosyl-L-methionine-dependent methyltransferases"/>
    <property type="match status" value="1"/>
</dbReference>
<sequence length="361" mass="38583">MQSLGLKQVRAHYEALLSEHYTWTFGGSAAKFKINYALLKELLEGTPGPHLHASLESAGYTGTPAVQPRGGGGGGATQEPKEPTTINNNLPTHSDHDVVHGRVAVDLGCGSGFQTLPLLQLGYRVKAVDASEALLAELAHEAAAVCPDAVSRLQSVCGDILDSSNFIYEQEQEDSRCSSLLPPAVTASSPELIVCMGDTLTHLASIAEVNALLADAYAALVPGGRLIVQFRDLTQPLHGTDRFIPVRSDERTVFTCFLEWENNNSSSNNSNSIGTTVTTDTTTGTTTTITTEPTDGSGCIIRVHDLVHVKKGIGAWELCKSWYKKLGLTSNYVSMLMQSHGFHVVLADNDGGMVLLMAVHP</sequence>
<gene>
    <name evidence="3" type="ORF">BASA50_007608</name>
</gene>
<dbReference type="EMBL" id="JAFCIX010000361">
    <property type="protein sequence ID" value="KAH6593087.1"/>
    <property type="molecule type" value="Genomic_DNA"/>
</dbReference>
<keyword evidence="4" id="KW-1185">Reference proteome</keyword>
<protein>
    <recommendedName>
        <fullName evidence="2">Methyltransferase type 12 domain-containing protein</fullName>
    </recommendedName>
</protein>
<organism evidence="3 4">
    <name type="scientific">Batrachochytrium salamandrivorans</name>
    <dbReference type="NCBI Taxonomy" id="1357716"/>
    <lineage>
        <taxon>Eukaryota</taxon>
        <taxon>Fungi</taxon>
        <taxon>Fungi incertae sedis</taxon>
        <taxon>Chytridiomycota</taxon>
        <taxon>Chytridiomycota incertae sedis</taxon>
        <taxon>Chytridiomycetes</taxon>
        <taxon>Rhizophydiales</taxon>
        <taxon>Rhizophydiales incertae sedis</taxon>
        <taxon>Batrachochytrium</taxon>
    </lineage>
</organism>
<evidence type="ECO:0000313" key="4">
    <source>
        <dbReference type="Proteomes" id="UP001648503"/>
    </source>
</evidence>
<dbReference type="InterPro" id="IPR029063">
    <property type="entry name" value="SAM-dependent_MTases_sf"/>
</dbReference>
<dbReference type="Gene3D" id="3.40.50.150">
    <property type="entry name" value="Vaccinia Virus protein VP39"/>
    <property type="match status" value="1"/>
</dbReference>
<dbReference type="Pfam" id="PF08242">
    <property type="entry name" value="Methyltransf_12"/>
    <property type="match status" value="1"/>
</dbReference>
<name>A0ABQ8F6I7_9FUNG</name>
<proteinExistence type="predicted"/>